<sequence>MVVRSIAVKKRRVLCMMHPPQYCAHVVSAKSSQGGQSKVGRSKLSLRKKRGKKKKEAKAAVTNTNSCCQSQSSYKQSSCKVVHGQCDEAKENNSEHLLLTLSNSKANVNSGIAAGRDLSSSYGSREGEQLGCSGKNTCNDEASVGKGSKRGISNEVVTVSHKRKKVPIPSFSAFSSPLDEEKSSHQAGATRIESNQSTSGSRAAIKHDVSEERTKSDSCSPSGENVRSKYFVAKALGGGAAKSAANNKADTNINGLGVDVDSDNDSDLPSPVFARRLNQPVEQAGMDNEKKENSTNKNCISLLCRQSRIDGLYVSDKQVWNDIGSSLGAARSTKNRASEDQEGKVDAVKEKAPVCVIEIDESDSDIVNECEITKSLETGLFGRKEDSAHLNVKTIKSPDEEDLFDVPIAKKIADRERELDTRHSDLLRQLSKKCSSQSKERTRGQIDKRGGSRAKISKKKVCALCSTCSCSRGAALKGLENGATEEVTDPFRGLARSDADVEKALISRLKRLEKSSAWFDHLSHKVGRELKKHRSKMISKSVRQYSATGQTRPRFLQDVDSDSPEVELSSRSHFSNAQVRKAQRKFLGYCKDFQPTLTQLIQIKHKETPKSRLDSTMEGEKHESKSNLDSSSAKVPFNDVPVSDASSHCVKDDFPNIDDKCSEEDQHCGAEECAGEMANNAPGQFLNQFPNGSDRPLANNTGLWKTSAGADVNDIEDEVGQSAPRRRKDEQEGNDSSQKNADCVENDENGFPCAKHQDGFEHLLHLFHSPVEPVISPTKSHVLCSSIMHSQCLGEDEKGALGMSPTLSQKGETAFTRITENVMNSPAKLASIVRLCPQWKDNVQYSLIQDDAGVIREALGNVKSSRLKLAEARKRILESLQEQDSVLELYELSLQESLLRFDVDGGV</sequence>
<feature type="region of interest" description="Disordered" evidence="1">
    <location>
        <begin position="604"/>
        <end position="648"/>
    </location>
</feature>
<evidence type="ECO:0000313" key="2">
    <source>
        <dbReference type="EMBL" id="CAE2215685.1"/>
    </source>
</evidence>
<feature type="region of interest" description="Disordered" evidence="1">
    <location>
        <begin position="169"/>
        <end position="224"/>
    </location>
</feature>
<reference evidence="2" key="1">
    <citation type="submission" date="2021-01" db="EMBL/GenBank/DDBJ databases">
        <authorList>
            <person name="Corre E."/>
            <person name="Pelletier E."/>
            <person name="Niang G."/>
            <person name="Scheremetjew M."/>
            <person name="Finn R."/>
            <person name="Kale V."/>
            <person name="Holt S."/>
            <person name="Cochrane G."/>
            <person name="Meng A."/>
            <person name="Brown T."/>
            <person name="Cohen L."/>
        </authorList>
    </citation>
    <scope>NUCLEOTIDE SEQUENCE</scope>
    <source>
        <strain evidence="2">Isolate 1302-5</strain>
    </source>
</reference>
<feature type="compositionally biased region" description="Polar residues" evidence="1">
    <location>
        <begin position="192"/>
        <end position="201"/>
    </location>
</feature>
<accession>A0A7S4MDG7</accession>
<gene>
    <name evidence="2" type="ORF">OAUR00152_LOCUS6347</name>
</gene>
<dbReference type="EMBL" id="HBKQ01009471">
    <property type="protein sequence ID" value="CAE2215685.1"/>
    <property type="molecule type" value="Transcribed_RNA"/>
</dbReference>
<feature type="region of interest" description="Disordered" evidence="1">
    <location>
        <begin position="687"/>
        <end position="744"/>
    </location>
</feature>
<evidence type="ECO:0000256" key="1">
    <source>
        <dbReference type="SAM" id="MobiDB-lite"/>
    </source>
</evidence>
<feature type="compositionally biased region" description="Basic residues" evidence="1">
    <location>
        <begin position="40"/>
        <end position="56"/>
    </location>
</feature>
<name>A0A7S4MDG7_9STRA</name>
<dbReference type="AlphaFoldDB" id="A0A7S4MDG7"/>
<feature type="compositionally biased region" description="Basic and acidic residues" evidence="1">
    <location>
        <begin position="604"/>
        <end position="626"/>
    </location>
</feature>
<feature type="compositionally biased region" description="Basic and acidic residues" evidence="1">
    <location>
        <begin position="205"/>
        <end position="216"/>
    </location>
</feature>
<feature type="compositionally biased region" description="Basic and acidic residues" evidence="1">
    <location>
        <begin position="438"/>
        <end position="450"/>
    </location>
</feature>
<feature type="region of interest" description="Disordered" evidence="1">
    <location>
        <begin position="431"/>
        <end position="452"/>
    </location>
</feature>
<organism evidence="2">
    <name type="scientific">Odontella aurita</name>
    <dbReference type="NCBI Taxonomy" id="265563"/>
    <lineage>
        <taxon>Eukaryota</taxon>
        <taxon>Sar</taxon>
        <taxon>Stramenopiles</taxon>
        <taxon>Ochrophyta</taxon>
        <taxon>Bacillariophyta</taxon>
        <taxon>Mediophyceae</taxon>
        <taxon>Biddulphiophycidae</taxon>
        <taxon>Eupodiscales</taxon>
        <taxon>Odontellaceae</taxon>
        <taxon>Odontella</taxon>
    </lineage>
</organism>
<feature type="region of interest" description="Disordered" evidence="1">
    <location>
        <begin position="33"/>
        <end position="56"/>
    </location>
</feature>
<proteinExistence type="predicted"/>
<protein>
    <submittedName>
        <fullName evidence="2">Uncharacterized protein</fullName>
    </submittedName>
</protein>